<organism evidence="1 2">
    <name type="scientific">Mucilaginibacter pineti</name>
    <dbReference type="NCBI Taxonomy" id="1391627"/>
    <lineage>
        <taxon>Bacteria</taxon>
        <taxon>Pseudomonadati</taxon>
        <taxon>Bacteroidota</taxon>
        <taxon>Sphingobacteriia</taxon>
        <taxon>Sphingobacteriales</taxon>
        <taxon>Sphingobacteriaceae</taxon>
        <taxon>Mucilaginibacter</taxon>
    </lineage>
</organism>
<proteinExistence type="predicted"/>
<dbReference type="Proteomes" id="UP000199072">
    <property type="component" value="Unassembled WGS sequence"/>
</dbReference>
<reference evidence="1 2" key="1">
    <citation type="submission" date="2016-10" db="EMBL/GenBank/DDBJ databases">
        <authorList>
            <person name="de Groot N.N."/>
        </authorList>
    </citation>
    <scope>NUCLEOTIDE SEQUENCE [LARGE SCALE GENOMIC DNA]</scope>
    <source>
        <strain evidence="1 2">47C3B</strain>
    </source>
</reference>
<dbReference type="AlphaFoldDB" id="A0A1G7G7M9"/>
<sequence length="88" mass="10364">MHPLKLLEPDERERYDYLQKVFEEEFEQTHLAFHVSGILIYEMLNLLAACKYLFDEFGFPESEDSRLLRYAVTGTIAEYLEGDLAHGF</sequence>
<name>A0A1G7G7M9_9SPHI</name>
<accession>A0A1G7G7M9</accession>
<protein>
    <submittedName>
        <fullName evidence="1">Uncharacterized protein</fullName>
    </submittedName>
</protein>
<dbReference type="STRING" id="1391627.SAMN05216464_1108"/>
<dbReference type="EMBL" id="FNAI01000010">
    <property type="protein sequence ID" value="SDE84122.1"/>
    <property type="molecule type" value="Genomic_DNA"/>
</dbReference>
<evidence type="ECO:0000313" key="1">
    <source>
        <dbReference type="EMBL" id="SDE84122.1"/>
    </source>
</evidence>
<gene>
    <name evidence="1" type="ORF">SAMN05216464_1108</name>
</gene>
<keyword evidence="2" id="KW-1185">Reference proteome</keyword>
<evidence type="ECO:0000313" key="2">
    <source>
        <dbReference type="Proteomes" id="UP000199072"/>
    </source>
</evidence>